<protein>
    <submittedName>
        <fullName evidence="1">Uncharacterized protein</fullName>
    </submittedName>
</protein>
<evidence type="ECO:0000313" key="1">
    <source>
        <dbReference type="EMBL" id="GAM41091.1"/>
    </source>
</evidence>
<evidence type="ECO:0000313" key="2">
    <source>
        <dbReference type="Proteomes" id="UP000053095"/>
    </source>
</evidence>
<dbReference type="Proteomes" id="UP000053095">
    <property type="component" value="Unassembled WGS sequence"/>
</dbReference>
<reference evidence="2" key="1">
    <citation type="journal article" date="2015" name="Genome Announc.">
        <title>Draft genome sequence of Talaromyces cellulolyticus strain Y-94, a source of lignocellulosic biomass-degrading enzymes.</title>
        <authorList>
            <person name="Fujii T."/>
            <person name="Koike H."/>
            <person name="Sawayama S."/>
            <person name="Yano S."/>
            <person name="Inoue H."/>
        </authorList>
    </citation>
    <scope>NUCLEOTIDE SEQUENCE [LARGE SCALE GENOMIC DNA]</scope>
    <source>
        <strain evidence="2">Y-94</strain>
    </source>
</reference>
<accession>A0A6V8HGS0</accession>
<dbReference type="AlphaFoldDB" id="A0A6V8HGS0"/>
<dbReference type="EMBL" id="DF933837">
    <property type="protein sequence ID" value="GAM41091.1"/>
    <property type="molecule type" value="Genomic_DNA"/>
</dbReference>
<proteinExistence type="predicted"/>
<dbReference type="Gene3D" id="2.60.120.10">
    <property type="entry name" value="Jelly Rolls"/>
    <property type="match status" value="1"/>
</dbReference>
<organism evidence="1 2">
    <name type="scientific">Talaromyces pinophilus</name>
    <name type="common">Penicillium pinophilum</name>
    <dbReference type="NCBI Taxonomy" id="128442"/>
    <lineage>
        <taxon>Eukaryota</taxon>
        <taxon>Fungi</taxon>
        <taxon>Dikarya</taxon>
        <taxon>Ascomycota</taxon>
        <taxon>Pezizomycotina</taxon>
        <taxon>Eurotiomycetes</taxon>
        <taxon>Eurotiomycetidae</taxon>
        <taxon>Eurotiales</taxon>
        <taxon>Trichocomaceae</taxon>
        <taxon>Talaromyces</taxon>
        <taxon>Talaromyces sect. Talaromyces</taxon>
    </lineage>
</organism>
<gene>
    <name evidence="1" type="ORF">TCE0_041f13952</name>
</gene>
<comment type="caution">
    <text evidence="1">The sequence shown here is derived from an EMBL/GenBank/DDBJ whole genome shotgun (WGS) entry which is preliminary data.</text>
</comment>
<dbReference type="InterPro" id="IPR014710">
    <property type="entry name" value="RmlC-like_jellyroll"/>
</dbReference>
<sequence length="230" mass="26222">MAAQKTPLDEPVIGGPYSLFEGSFILEFLKPDPSRDATVMMRATYKHDHPLCKKGAAHPQTPPLHLHFSQSETFEVLQGKIATVEGWSVTKRIWTPEDEQHEIKPWVPHSFQPVPDSTEDTIILVWAHPEDVDEMMDRVFFKNLLMYVSDVHEKKVSLNPFQIMLTQHVAATALVWFPTATWLGPLRWWVPWKVQAGFALAGRLLGLTPTMKKYTSDEEFAAFQKGNKSL</sequence>
<name>A0A6V8HGS0_TALPI</name>
<keyword evidence="2" id="KW-1185">Reference proteome</keyword>